<dbReference type="InterPro" id="IPR013830">
    <property type="entry name" value="SGNH_hydro"/>
</dbReference>
<organism evidence="2 3">
    <name type="scientific">Lactobacillus johnsonii N6.2</name>
    <dbReference type="NCBI Taxonomy" id="1408186"/>
    <lineage>
        <taxon>Bacteria</taxon>
        <taxon>Bacillati</taxon>
        <taxon>Bacillota</taxon>
        <taxon>Bacilli</taxon>
        <taxon>Lactobacillales</taxon>
        <taxon>Lactobacillaceae</taxon>
        <taxon>Lactobacillus</taxon>
    </lineage>
</organism>
<dbReference type="Proteomes" id="UP000018522">
    <property type="component" value="Chromosome"/>
</dbReference>
<gene>
    <name evidence="2" type="ORF">T285_04195</name>
</gene>
<evidence type="ECO:0000259" key="1">
    <source>
        <dbReference type="Pfam" id="PF13472"/>
    </source>
</evidence>
<accession>A0A7D9N649</accession>
<name>A0A7D9N649_LACJH</name>
<dbReference type="KEGG" id="ljn:T285_04195"/>
<dbReference type="InterPro" id="IPR036514">
    <property type="entry name" value="SGNH_hydro_sf"/>
</dbReference>
<dbReference type="EMBL" id="CP006811">
    <property type="protein sequence ID" value="AHA97250.1"/>
    <property type="molecule type" value="Genomic_DNA"/>
</dbReference>
<dbReference type="Gene3D" id="3.40.50.1110">
    <property type="entry name" value="SGNH hydrolase"/>
    <property type="match status" value="1"/>
</dbReference>
<proteinExistence type="predicted"/>
<sequence>MNLIQVFDNLKVPEENIPELLEFAGQHEDFLSKIVKASGNQVEYSVSGTQSTNSKLVDKQIAFLGSSVTYGAGALSESFVDYLRKKDGIYPFKEAVSGTTLAENGDNSYVARLEKLPILENISAFVLQLSTNDAKVDIPLGKISESDKYDITTSIGAIEFILEYVKKTWNCPVLIYSNPSFDSEKYGKLVEATKELQKKWKFKFLNMWDDKRFDYNEKDRQLYMVDDIHPTRAGYKMSWLPEFEKALNDIYEN</sequence>
<evidence type="ECO:0000313" key="2">
    <source>
        <dbReference type="EMBL" id="AHA97250.1"/>
    </source>
</evidence>
<protein>
    <submittedName>
        <fullName evidence="2">Lysophospholipase</fullName>
    </submittedName>
</protein>
<dbReference type="RefSeq" id="WP_023599522.1">
    <property type="nucleotide sequence ID" value="NC_022909.1"/>
</dbReference>
<dbReference type="SUPFAM" id="SSF52266">
    <property type="entry name" value="SGNH hydrolase"/>
    <property type="match status" value="1"/>
</dbReference>
<evidence type="ECO:0000313" key="3">
    <source>
        <dbReference type="Proteomes" id="UP000018522"/>
    </source>
</evidence>
<feature type="domain" description="SGNH hydrolase-type esterase" evidence="1">
    <location>
        <begin position="63"/>
        <end position="236"/>
    </location>
</feature>
<dbReference type="AlphaFoldDB" id="A0A7D9N649"/>
<dbReference type="Pfam" id="PF13472">
    <property type="entry name" value="Lipase_GDSL_2"/>
    <property type="match status" value="1"/>
</dbReference>
<dbReference type="CDD" id="cd00229">
    <property type="entry name" value="SGNH_hydrolase"/>
    <property type="match status" value="1"/>
</dbReference>
<reference evidence="2 3" key="1">
    <citation type="journal article" date="2014" name="Genome Announc.">
        <title>Complete Genome Sequences of Lactobacillus johnsonii Strain N6.2 and Lactobacillus reuteri Strain TD1.</title>
        <authorList>
            <person name="Leonard M.T."/>
            <person name="Valladares R.B."/>
            <person name="Ardissone A."/>
            <person name="Gonzalez C.F."/>
            <person name="Lorca G.L."/>
            <person name="Triplett E.W."/>
        </authorList>
    </citation>
    <scope>NUCLEOTIDE SEQUENCE [LARGE SCALE GENOMIC DNA]</scope>
    <source>
        <strain evidence="2 3">N6.2</strain>
    </source>
</reference>